<accession>A0AAD5YD72</accession>
<dbReference type="Gene3D" id="3.40.50.1820">
    <property type="entry name" value="alpha/beta hydrolase"/>
    <property type="match status" value="1"/>
</dbReference>
<feature type="domain" description="BD-FAE-like" evidence="3">
    <location>
        <begin position="76"/>
        <end position="178"/>
    </location>
</feature>
<name>A0AAD5YD72_9APHY</name>
<sequence>MRAEFVDPDESSSVSGGKKQDHWQTHWQKVMSLPLIPPTPPLEEHNDIPYVSGEHAEPLHKFDFYLPNPKSSTVTVEQQLPLIIFVHGGAWRSEDKAEYADLARRLAAWSSYPVSVPNYRLTTPTSPHKHPTHAQDIIRFLHFLLSWEGPTNPGSPHTLRSFDPSRLYILGHSCSAHMLTSIFLEVPQPPGTANANTNTNGVSQFPPDLLVPSAELLRSTRGIVMSEGIYDLDLLLRSFPGYREWFVADAFEDLENYDAFNVLKGSIRPGAEHIKWLIIHSSGDTLVDQTQSDSIYVHLFEESQQQGSSSPSSSEPTKTDTTLNVNINTKVHKDCSLNAEHNQILKEEGYPEIVSRFVLAE</sequence>
<comment type="caution">
    <text evidence="4">The sequence shown here is derived from an EMBL/GenBank/DDBJ whole genome shotgun (WGS) entry which is preliminary data.</text>
</comment>
<dbReference type="SUPFAM" id="SSF53474">
    <property type="entry name" value="alpha/beta-Hydrolases"/>
    <property type="match status" value="1"/>
</dbReference>
<dbReference type="PANTHER" id="PTHR48081:SF33">
    <property type="entry name" value="KYNURENINE FORMAMIDASE"/>
    <property type="match status" value="1"/>
</dbReference>
<feature type="region of interest" description="Disordered" evidence="2">
    <location>
        <begin position="1"/>
        <end position="21"/>
    </location>
</feature>
<dbReference type="GO" id="GO:0016787">
    <property type="term" value="F:hydrolase activity"/>
    <property type="evidence" value="ECO:0007669"/>
    <property type="project" value="UniProtKB-KW"/>
</dbReference>
<keyword evidence="1" id="KW-0378">Hydrolase</keyword>
<evidence type="ECO:0000259" key="3">
    <source>
        <dbReference type="Pfam" id="PF20434"/>
    </source>
</evidence>
<dbReference type="Proteomes" id="UP001212997">
    <property type="component" value="Unassembled WGS sequence"/>
</dbReference>
<dbReference type="PANTHER" id="PTHR48081">
    <property type="entry name" value="AB HYDROLASE SUPERFAMILY PROTEIN C4A8.06C"/>
    <property type="match status" value="1"/>
</dbReference>
<evidence type="ECO:0000256" key="2">
    <source>
        <dbReference type="SAM" id="MobiDB-lite"/>
    </source>
</evidence>
<dbReference type="InterPro" id="IPR049492">
    <property type="entry name" value="BD-FAE-like_dom"/>
</dbReference>
<feature type="region of interest" description="Disordered" evidence="2">
    <location>
        <begin position="302"/>
        <end position="321"/>
    </location>
</feature>
<dbReference type="AlphaFoldDB" id="A0AAD5YD72"/>
<protein>
    <recommendedName>
        <fullName evidence="3">BD-FAE-like domain-containing protein</fullName>
    </recommendedName>
</protein>
<organism evidence="4 5">
    <name type="scientific">Meripilus lineatus</name>
    <dbReference type="NCBI Taxonomy" id="2056292"/>
    <lineage>
        <taxon>Eukaryota</taxon>
        <taxon>Fungi</taxon>
        <taxon>Dikarya</taxon>
        <taxon>Basidiomycota</taxon>
        <taxon>Agaricomycotina</taxon>
        <taxon>Agaricomycetes</taxon>
        <taxon>Polyporales</taxon>
        <taxon>Meripilaceae</taxon>
        <taxon>Meripilus</taxon>
    </lineage>
</organism>
<dbReference type="InterPro" id="IPR050300">
    <property type="entry name" value="GDXG_lipolytic_enzyme"/>
</dbReference>
<dbReference type="EMBL" id="JANAWD010000794">
    <property type="protein sequence ID" value="KAJ3475825.1"/>
    <property type="molecule type" value="Genomic_DNA"/>
</dbReference>
<feature type="compositionally biased region" description="Low complexity" evidence="2">
    <location>
        <begin position="302"/>
        <end position="316"/>
    </location>
</feature>
<evidence type="ECO:0000313" key="5">
    <source>
        <dbReference type="Proteomes" id="UP001212997"/>
    </source>
</evidence>
<gene>
    <name evidence="4" type="ORF">NLI96_g11576</name>
</gene>
<dbReference type="Pfam" id="PF20434">
    <property type="entry name" value="BD-FAE"/>
    <property type="match status" value="1"/>
</dbReference>
<proteinExistence type="predicted"/>
<evidence type="ECO:0000313" key="4">
    <source>
        <dbReference type="EMBL" id="KAJ3475825.1"/>
    </source>
</evidence>
<evidence type="ECO:0000256" key="1">
    <source>
        <dbReference type="ARBA" id="ARBA00022801"/>
    </source>
</evidence>
<reference evidence="4" key="1">
    <citation type="submission" date="2022-07" db="EMBL/GenBank/DDBJ databases">
        <title>Genome Sequence of Physisporinus lineatus.</title>
        <authorList>
            <person name="Buettner E."/>
        </authorList>
    </citation>
    <scope>NUCLEOTIDE SEQUENCE</scope>
    <source>
        <strain evidence="4">VT162</strain>
    </source>
</reference>
<feature type="compositionally biased region" description="Acidic residues" evidence="2">
    <location>
        <begin position="1"/>
        <end position="10"/>
    </location>
</feature>
<keyword evidence="5" id="KW-1185">Reference proteome</keyword>
<dbReference type="InterPro" id="IPR029058">
    <property type="entry name" value="AB_hydrolase_fold"/>
</dbReference>